<evidence type="ECO:0000313" key="2">
    <source>
        <dbReference type="Proteomes" id="UP001207930"/>
    </source>
</evidence>
<name>A0ABT3FSJ5_9BACT</name>
<dbReference type="RefSeq" id="WP_264502160.1">
    <property type="nucleotide sequence ID" value="NZ_JAPDDS010000008.1"/>
</dbReference>
<organism evidence="1 2">
    <name type="scientific">Luteolibacter flavescens</name>
    <dbReference type="NCBI Taxonomy" id="1859460"/>
    <lineage>
        <taxon>Bacteria</taxon>
        <taxon>Pseudomonadati</taxon>
        <taxon>Verrucomicrobiota</taxon>
        <taxon>Verrucomicrobiia</taxon>
        <taxon>Verrucomicrobiales</taxon>
        <taxon>Verrucomicrobiaceae</taxon>
        <taxon>Luteolibacter</taxon>
    </lineage>
</organism>
<dbReference type="Gene3D" id="3.40.50.300">
    <property type="entry name" value="P-loop containing nucleotide triphosphate hydrolases"/>
    <property type="match status" value="1"/>
</dbReference>
<protein>
    <submittedName>
        <fullName evidence="1">Sulfotransferase</fullName>
    </submittedName>
</protein>
<dbReference type="SUPFAM" id="SSF52540">
    <property type="entry name" value="P-loop containing nucleoside triphosphate hydrolases"/>
    <property type="match status" value="1"/>
</dbReference>
<dbReference type="InterPro" id="IPR029044">
    <property type="entry name" value="Nucleotide-diphossugar_trans"/>
</dbReference>
<gene>
    <name evidence="1" type="ORF">OKA04_15820</name>
</gene>
<accession>A0ABT3FSJ5</accession>
<dbReference type="Proteomes" id="UP001207930">
    <property type="component" value="Unassembled WGS sequence"/>
</dbReference>
<keyword evidence="2" id="KW-1185">Reference proteome</keyword>
<dbReference type="Pfam" id="PF13469">
    <property type="entry name" value="Sulfotransfer_3"/>
    <property type="match status" value="1"/>
</dbReference>
<dbReference type="EMBL" id="JAPDDS010000008">
    <property type="protein sequence ID" value="MCW1886206.1"/>
    <property type="molecule type" value="Genomic_DNA"/>
</dbReference>
<proteinExistence type="predicted"/>
<reference evidence="1 2" key="1">
    <citation type="submission" date="2022-10" db="EMBL/GenBank/DDBJ databases">
        <title>Luteolibacter flavescens strain MCCC 1K03193, whole genome shotgun sequencing project.</title>
        <authorList>
            <person name="Zhao G."/>
            <person name="Shen L."/>
        </authorList>
    </citation>
    <scope>NUCLEOTIDE SEQUENCE [LARGE SCALE GENOMIC DNA]</scope>
    <source>
        <strain evidence="1 2">MCCC 1K03193</strain>
    </source>
</reference>
<dbReference type="InterPro" id="IPR027417">
    <property type="entry name" value="P-loop_NTPase"/>
</dbReference>
<sequence length="747" mass="85044">MKPFFLITQPRAGGTALAQIIDRSTGNRCAGESFEFLEQLHAIERAPRDFAKGHGGEPWGRNAVPPSTWAPAFDDALRQWTGADMAAWNHGARSSYFGREGWTEAVERWSWLLQAFPDSRIVFLSRTPDDEQEISLVHTYPLWIPSFAECHGGVLRKAREMRDHFEDFHVMNPGRTVHLDMRDLTDLPGLSAKLARIGILIQPAAWRAVEEVRPGQLGAVRAEIKRLIHEREIVEPSSDSHGIDFYGSENPYAAQEAADNARLRDEPQRKSDVAKVFRPPIPEPCPGLKVEIHTLRHGEPDWLAECAASLDEWCWRQGYPLHVSGLNPDYPEAKFCEVDMLRQFLAGDADFMLYVDADVMVHPSAPAPAFLRSGGFHVMPDKPYKKVSGVWPEWMAEHFPELDPFAWTYRNAGVWGCDRAAAEAMLAVIREPYISGHQEQHQFNAWLAEAAVKGMEVHELSPEWNRFPDKQTGPAWFHHLAGGSKIRKLKRLRRAGYLPARPEAFPEQESTGERAVCWLWKADAAGWDELRHSMRSVRENLTETVPFHLFADERPDWLDDHAGVTFHLTPSYPEAIARAVQIADEVLLFNDDIFLLKPQSWDDFRVAIYRGVELVRDIRDNLVCTNRWRQGVGRAALSLYHHGHGTVRDFSTHTPYLFQRGRSITTMQRHGCWWKMPFETLYHTDHGTPCRRMDGDKTTSLPSEARFLNHGSQTPELALRQAISSRFATAPWEMDHKNVMAGDKATV</sequence>
<evidence type="ECO:0000313" key="1">
    <source>
        <dbReference type="EMBL" id="MCW1886206.1"/>
    </source>
</evidence>
<comment type="caution">
    <text evidence="1">The sequence shown here is derived from an EMBL/GenBank/DDBJ whole genome shotgun (WGS) entry which is preliminary data.</text>
</comment>
<dbReference type="SUPFAM" id="SSF53448">
    <property type="entry name" value="Nucleotide-diphospho-sugar transferases"/>
    <property type="match status" value="1"/>
</dbReference>